<evidence type="ECO:0000256" key="2">
    <source>
        <dbReference type="ARBA" id="ARBA00022729"/>
    </source>
</evidence>
<feature type="chain" id="PRO_5046623491" evidence="3">
    <location>
        <begin position="20"/>
        <end position="379"/>
    </location>
</feature>
<dbReference type="RefSeq" id="WP_210809628.1">
    <property type="nucleotide sequence ID" value="NZ_JAGQDG010000004.1"/>
</dbReference>
<evidence type="ECO:0000259" key="4">
    <source>
        <dbReference type="Pfam" id="PF13458"/>
    </source>
</evidence>
<evidence type="ECO:0000313" key="6">
    <source>
        <dbReference type="Proteomes" id="UP000672097"/>
    </source>
</evidence>
<evidence type="ECO:0000256" key="1">
    <source>
        <dbReference type="ARBA" id="ARBA00010062"/>
    </source>
</evidence>
<protein>
    <submittedName>
        <fullName evidence="5">ABC transporter substrate-binding protein</fullName>
    </submittedName>
</protein>
<dbReference type="Proteomes" id="UP000672097">
    <property type="component" value="Unassembled WGS sequence"/>
</dbReference>
<reference evidence="5 6" key="1">
    <citation type="submission" date="2021-04" db="EMBL/GenBank/DDBJ databases">
        <title>The genome sequence of type strain Ideonella paludis KCTC 32238.</title>
        <authorList>
            <person name="Liu Y."/>
        </authorList>
    </citation>
    <scope>NUCLEOTIDE SEQUENCE [LARGE SCALE GENOMIC DNA]</scope>
    <source>
        <strain evidence="5 6">KCTC 32238</strain>
    </source>
</reference>
<dbReference type="Pfam" id="PF13458">
    <property type="entry name" value="Peripla_BP_6"/>
    <property type="match status" value="1"/>
</dbReference>
<dbReference type="PANTHER" id="PTHR30483:SF38">
    <property type="entry name" value="BLR7848 PROTEIN"/>
    <property type="match status" value="1"/>
</dbReference>
<dbReference type="InterPro" id="IPR051010">
    <property type="entry name" value="BCAA_transport"/>
</dbReference>
<proteinExistence type="inferred from homology"/>
<sequence>MIKTLVATATLMAAGATFADINVGVTVSSTGPAASLGIPEKNTISLLPTSIAGQKINYIVLDDASDTTKAVANTRRLITDDKVDIVLGSTTTPNSLAMIDVVAEAQVPMISMAASARIVEPQDAKRRWVFKTPQNDIMMSLAIATHMADQKVKTVGFIGFADAYGEGWFQEFGKAAGLKGLQVVGSERYNRTDASVTAQILKLVAANPDAILIAGSGTPAALPQVALVERGYKGKVYQTHGVANNDFLRVGGKNVEGTFLPSGPVLVAAQLPANHPVKKSATEYVTKYEAAYGKGSISTFGAHAWDAGQLMAAAVPVALKKAQPGTPAFRAAMRDALEQIKEMPGAHGIFNMSPGDHLGLDQRARVMVKIEGGTWKLQN</sequence>
<comment type="caution">
    <text evidence="5">The sequence shown here is derived from an EMBL/GenBank/DDBJ whole genome shotgun (WGS) entry which is preliminary data.</text>
</comment>
<dbReference type="EMBL" id="JAGQDG010000004">
    <property type="protein sequence ID" value="MBQ0936059.1"/>
    <property type="molecule type" value="Genomic_DNA"/>
</dbReference>
<dbReference type="InterPro" id="IPR028082">
    <property type="entry name" value="Peripla_BP_I"/>
</dbReference>
<evidence type="ECO:0000313" key="5">
    <source>
        <dbReference type="EMBL" id="MBQ0936059.1"/>
    </source>
</evidence>
<gene>
    <name evidence="5" type="ORF">KAK11_12035</name>
</gene>
<name>A0ABS5DYC3_9BURK</name>
<dbReference type="PANTHER" id="PTHR30483">
    <property type="entry name" value="LEUCINE-SPECIFIC-BINDING PROTEIN"/>
    <property type="match status" value="1"/>
</dbReference>
<dbReference type="InterPro" id="IPR028081">
    <property type="entry name" value="Leu-bd"/>
</dbReference>
<evidence type="ECO:0000256" key="3">
    <source>
        <dbReference type="SAM" id="SignalP"/>
    </source>
</evidence>
<keyword evidence="2 3" id="KW-0732">Signal</keyword>
<comment type="similarity">
    <text evidence="1">Belongs to the leucine-binding protein family.</text>
</comment>
<organism evidence="5 6">
    <name type="scientific">Ideonella paludis</name>
    <dbReference type="NCBI Taxonomy" id="1233411"/>
    <lineage>
        <taxon>Bacteria</taxon>
        <taxon>Pseudomonadati</taxon>
        <taxon>Pseudomonadota</taxon>
        <taxon>Betaproteobacteria</taxon>
        <taxon>Burkholderiales</taxon>
        <taxon>Sphaerotilaceae</taxon>
        <taxon>Ideonella</taxon>
    </lineage>
</organism>
<feature type="signal peptide" evidence="3">
    <location>
        <begin position="1"/>
        <end position="19"/>
    </location>
</feature>
<keyword evidence="6" id="KW-1185">Reference proteome</keyword>
<feature type="domain" description="Leucine-binding protein" evidence="4">
    <location>
        <begin position="21"/>
        <end position="366"/>
    </location>
</feature>
<dbReference type="CDD" id="cd06333">
    <property type="entry name" value="PBP1_ABC_RPA1789-like"/>
    <property type="match status" value="1"/>
</dbReference>
<dbReference type="Gene3D" id="3.40.50.2300">
    <property type="match status" value="2"/>
</dbReference>
<dbReference type="SUPFAM" id="SSF53822">
    <property type="entry name" value="Periplasmic binding protein-like I"/>
    <property type="match status" value="1"/>
</dbReference>
<accession>A0ABS5DYC3</accession>